<dbReference type="SUPFAM" id="SSF56317">
    <property type="entry name" value="Carbon-nitrogen hydrolase"/>
    <property type="match status" value="1"/>
</dbReference>
<evidence type="ECO:0000256" key="2">
    <source>
        <dbReference type="SAM" id="MobiDB-lite"/>
    </source>
</evidence>
<feature type="region of interest" description="Disordered" evidence="2">
    <location>
        <begin position="358"/>
        <end position="382"/>
    </location>
</feature>
<dbReference type="InterPro" id="IPR050345">
    <property type="entry name" value="Aliph_Amidase/BUP"/>
</dbReference>
<dbReference type="Gene3D" id="3.60.110.10">
    <property type="entry name" value="Carbon-nitrogen hydrolase"/>
    <property type="match status" value="1"/>
</dbReference>
<evidence type="ECO:0000256" key="1">
    <source>
        <dbReference type="ARBA" id="ARBA00022801"/>
    </source>
</evidence>
<evidence type="ECO:0000259" key="3">
    <source>
        <dbReference type="PROSITE" id="PS50263"/>
    </source>
</evidence>
<dbReference type="PROSITE" id="PS50263">
    <property type="entry name" value="CN_HYDROLASE"/>
    <property type="match status" value="1"/>
</dbReference>
<gene>
    <name evidence="4" type="ORF">CYCCA115_LOCUS12278</name>
</gene>
<dbReference type="EMBL" id="CAKOGP040001758">
    <property type="protein sequence ID" value="CAJ1949801.1"/>
    <property type="molecule type" value="Genomic_DNA"/>
</dbReference>
<feature type="domain" description="CN hydrolase" evidence="3">
    <location>
        <begin position="59"/>
        <end position="327"/>
    </location>
</feature>
<dbReference type="Pfam" id="PF00795">
    <property type="entry name" value="CN_hydrolase"/>
    <property type="match status" value="1"/>
</dbReference>
<proteinExistence type="predicted"/>
<dbReference type="InterPro" id="IPR003010">
    <property type="entry name" value="C-N_Hydrolase"/>
</dbReference>
<dbReference type="Proteomes" id="UP001295423">
    <property type="component" value="Unassembled WGS sequence"/>
</dbReference>
<sequence>MDSSLKEQSGGSPSRHNYSYNPIELASSFQKLKDAEEKKKLDQAANTISSSDQVSNDTFVVASIQLTAGGLETSQLEGFWNRAQEAVIQAVEKGANVILLPELFLGPYFCQTQEASLMNLAMEEDDCFIIKRMQILAKTHGVVLPISFFERSGNVLYNSIVVIDADGTVMGKYRKSHIPDGPGYQEKFYFTPGDTGFKVWKTRFGTIGVGICWDQWFPEAARSMALMGADLILYPTAIGTEPQDATINSADHWQRVMQGHAAANMVPIVASNRFGTEILLHDDGSKRQQITFYGRSFITDETGEIITEARPDEMSPPIMTLTASYSPSKNRETRLAWGLFRDRRPELYDVLKTKDGKLSSSDEFNARDEDKGAATKKRKNSR</sequence>
<dbReference type="GO" id="GO:0033388">
    <property type="term" value="P:putrescine biosynthetic process from arginine"/>
    <property type="evidence" value="ECO:0007669"/>
    <property type="project" value="TreeGrafter"/>
</dbReference>
<reference evidence="4" key="1">
    <citation type="submission" date="2023-08" db="EMBL/GenBank/DDBJ databases">
        <authorList>
            <person name="Audoor S."/>
            <person name="Bilcke G."/>
        </authorList>
    </citation>
    <scope>NUCLEOTIDE SEQUENCE</scope>
</reference>
<dbReference type="PANTHER" id="PTHR43674">
    <property type="entry name" value="NITRILASE C965.09-RELATED"/>
    <property type="match status" value="1"/>
</dbReference>
<protein>
    <recommendedName>
        <fullName evidence="3">CN hydrolase domain-containing protein</fullName>
    </recommendedName>
</protein>
<organism evidence="4 5">
    <name type="scientific">Cylindrotheca closterium</name>
    <dbReference type="NCBI Taxonomy" id="2856"/>
    <lineage>
        <taxon>Eukaryota</taxon>
        <taxon>Sar</taxon>
        <taxon>Stramenopiles</taxon>
        <taxon>Ochrophyta</taxon>
        <taxon>Bacillariophyta</taxon>
        <taxon>Bacillariophyceae</taxon>
        <taxon>Bacillariophycidae</taxon>
        <taxon>Bacillariales</taxon>
        <taxon>Bacillariaceae</taxon>
        <taxon>Cylindrotheca</taxon>
    </lineage>
</organism>
<dbReference type="AlphaFoldDB" id="A0AAD2FQN5"/>
<dbReference type="CDD" id="cd07573">
    <property type="entry name" value="CPA"/>
    <property type="match status" value="1"/>
</dbReference>
<keyword evidence="5" id="KW-1185">Reference proteome</keyword>
<accession>A0AAD2FQN5</accession>
<dbReference type="PANTHER" id="PTHR43674:SF2">
    <property type="entry name" value="BETA-UREIDOPROPIONASE"/>
    <property type="match status" value="1"/>
</dbReference>
<comment type="caution">
    <text evidence="4">The sequence shown here is derived from an EMBL/GenBank/DDBJ whole genome shotgun (WGS) entry which is preliminary data.</text>
</comment>
<name>A0AAD2FQN5_9STRA</name>
<feature type="region of interest" description="Disordered" evidence="2">
    <location>
        <begin position="1"/>
        <end position="20"/>
    </location>
</feature>
<dbReference type="GO" id="GO:0050126">
    <property type="term" value="F:N-carbamoylputrescine amidase activity"/>
    <property type="evidence" value="ECO:0007669"/>
    <property type="project" value="TreeGrafter"/>
</dbReference>
<evidence type="ECO:0000313" key="4">
    <source>
        <dbReference type="EMBL" id="CAJ1949801.1"/>
    </source>
</evidence>
<evidence type="ECO:0000313" key="5">
    <source>
        <dbReference type="Proteomes" id="UP001295423"/>
    </source>
</evidence>
<keyword evidence="1" id="KW-0378">Hydrolase</keyword>
<feature type="compositionally biased region" description="Basic and acidic residues" evidence="2">
    <location>
        <begin position="364"/>
        <end position="373"/>
    </location>
</feature>
<dbReference type="InterPro" id="IPR036526">
    <property type="entry name" value="C-N_Hydrolase_sf"/>
</dbReference>